<evidence type="ECO:0000256" key="6">
    <source>
        <dbReference type="RuleBase" id="RU003930"/>
    </source>
</evidence>
<dbReference type="InterPro" id="IPR020930">
    <property type="entry name" value="Ribosomal_uL5_bac-type"/>
</dbReference>
<keyword evidence="5" id="KW-0699">rRNA-binding</keyword>
<feature type="domain" description="Large ribosomal subunit protein uL5 N-terminal" evidence="7">
    <location>
        <begin position="27"/>
        <end position="79"/>
    </location>
</feature>
<dbReference type="EMBL" id="MHTG01000030">
    <property type="protein sequence ID" value="OHA56807.1"/>
    <property type="molecule type" value="Genomic_DNA"/>
</dbReference>
<comment type="function">
    <text evidence="5">This is 1 of the proteins that bind and probably mediate the attachment of the 5S RNA into the large ribosomal subunit, where it forms part of the central protuberance. In the 70S ribosome it contacts protein S13 of the 30S subunit (bridge B1b), connecting the 2 subunits; this bridge is implicated in subunit movement. Contacts the P site tRNA; the 5S rRNA and some of its associated proteins might help stabilize positioning of ribosome-bound tRNAs.</text>
</comment>
<gene>
    <name evidence="5" type="primary">rplE</name>
    <name evidence="9" type="ORF">A2114_00525</name>
</gene>
<sequence>MTQSLAKIYLKARPELKKELGRDNDLALPKITKVVVSSGTGKAKDKKRNELVADRLAKITGQKASPRGAKQSIAAFKLREGDIIGYAVTLRGARMWSFLDRLINVAIPRMRDFKGLSEGSIDEIGNLTLGFKEQTIFPETADEDLRDVFGLSVTIVTTAKTKTEAVALFRALGFPFKR</sequence>
<evidence type="ECO:0000313" key="9">
    <source>
        <dbReference type="EMBL" id="OHA56807.1"/>
    </source>
</evidence>
<dbReference type="GO" id="GO:0019843">
    <property type="term" value="F:rRNA binding"/>
    <property type="evidence" value="ECO:0007669"/>
    <property type="project" value="UniProtKB-UniRule"/>
</dbReference>
<evidence type="ECO:0000256" key="4">
    <source>
        <dbReference type="ARBA" id="ARBA00035245"/>
    </source>
</evidence>
<dbReference type="InterPro" id="IPR031310">
    <property type="entry name" value="Ribosomal_uL5_N"/>
</dbReference>
<evidence type="ECO:0000256" key="1">
    <source>
        <dbReference type="ARBA" id="ARBA00008553"/>
    </source>
</evidence>
<reference evidence="9 10" key="1">
    <citation type="journal article" date="2016" name="Nat. Commun.">
        <title>Thousands of microbial genomes shed light on interconnected biogeochemical processes in an aquifer system.</title>
        <authorList>
            <person name="Anantharaman K."/>
            <person name="Brown C.T."/>
            <person name="Hug L.A."/>
            <person name="Sharon I."/>
            <person name="Castelle C.J."/>
            <person name="Probst A.J."/>
            <person name="Thomas B.C."/>
            <person name="Singh A."/>
            <person name="Wilkins M.J."/>
            <person name="Karaoz U."/>
            <person name="Brodie E.L."/>
            <person name="Williams K.H."/>
            <person name="Hubbard S.S."/>
            <person name="Banfield J.F."/>
        </authorList>
    </citation>
    <scope>NUCLEOTIDE SEQUENCE [LARGE SCALE GENOMIC DNA]</scope>
</reference>
<name>A0A1G2Q8C7_9BACT</name>
<dbReference type="GO" id="GO:1990904">
    <property type="term" value="C:ribonucleoprotein complex"/>
    <property type="evidence" value="ECO:0007669"/>
    <property type="project" value="UniProtKB-KW"/>
</dbReference>
<keyword evidence="2 5" id="KW-0689">Ribosomal protein</keyword>
<dbReference type="AlphaFoldDB" id="A0A1G2Q8C7"/>
<dbReference type="GO" id="GO:0006412">
    <property type="term" value="P:translation"/>
    <property type="evidence" value="ECO:0007669"/>
    <property type="project" value="UniProtKB-UniRule"/>
</dbReference>
<evidence type="ECO:0000313" key="10">
    <source>
        <dbReference type="Proteomes" id="UP000176494"/>
    </source>
</evidence>
<protein>
    <recommendedName>
        <fullName evidence="4 5">Large ribosomal subunit protein uL5</fullName>
    </recommendedName>
</protein>
<keyword evidence="5" id="KW-0694">RNA-binding</keyword>
<evidence type="ECO:0000259" key="7">
    <source>
        <dbReference type="Pfam" id="PF00281"/>
    </source>
</evidence>
<dbReference type="GO" id="GO:0003735">
    <property type="term" value="F:structural constituent of ribosome"/>
    <property type="evidence" value="ECO:0007669"/>
    <property type="project" value="InterPro"/>
</dbReference>
<dbReference type="PIRSF" id="PIRSF002161">
    <property type="entry name" value="Ribosomal_L5"/>
    <property type="match status" value="1"/>
</dbReference>
<keyword evidence="3 5" id="KW-0687">Ribonucleoprotein</keyword>
<dbReference type="Pfam" id="PF00673">
    <property type="entry name" value="Ribosomal_L5_C"/>
    <property type="match status" value="1"/>
</dbReference>
<dbReference type="InterPro" id="IPR022803">
    <property type="entry name" value="Ribosomal_uL5_dom_sf"/>
</dbReference>
<feature type="domain" description="Large ribosomal subunit protein uL5 C-terminal" evidence="8">
    <location>
        <begin position="84"/>
        <end position="176"/>
    </location>
</feature>
<evidence type="ECO:0000259" key="8">
    <source>
        <dbReference type="Pfam" id="PF00673"/>
    </source>
</evidence>
<evidence type="ECO:0000256" key="5">
    <source>
        <dbReference type="HAMAP-Rule" id="MF_01333"/>
    </source>
</evidence>
<proteinExistence type="inferred from homology"/>
<comment type="caution">
    <text evidence="9">The sequence shown here is derived from an EMBL/GenBank/DDBJ whole genome shotgun (WGS) entry which is preliminary data.</text>
</comment>
<dbReference type="Pfam" id="PF00281">
    <property type="entry name" value="Ribosomal_L5"/>
    <property type="match status" value="1"/>
</dbReference>
<dbReference type="HAMAP" id="MF_01333_B">
    <property type="entry name" value="Ribosomal_uL5_B"/>
    <property type="match status" value="1"/>
</dbReference>
<keyword evidence="5" id="KW-0820">tRNA-binding</keyword>
<organism evidence="9 10">
    <name type="scientific">Candidatus Vogelbacteria bacterium GWA1_51_14</name>
    <dbReference type="NCBI Taxonomy" id="1802435"/>
    <lineage>
        <taxon>Bacteria</taxon>
        <taxon>Candidatus Vogeliibacteriota</taxon>
    </lineage>
</organism>
<dbReference type="FunFam" id="3.30.1440.10:FF:000001">
    <property type="entry name" value="50S ribosomal protein L5"/>
    <property type="match status" value="1"/>
</dbReference>
<dbReference type="GO" id="GO:0000049">
    <property type="term" value="F:tRNA binding"/>
    <property type="evidence" value="ECO:0007669"/>
    <property type="project" value="UniProtKB-UniRule"/>
</dbReference>
<dbReference type="Gene3D" id="3.30.1440.10">
    <property type="match status" value="1"/>
</dbReference>
<dbReference type="InterPro" id="IPR002132">
    <property type="entry name" value="Ribosomal_uL5"/>
</dbReference>
<dbReference type="InterPro" id="IPR031309">
    <property type="entry name" value="Ribosomal_uL5_C"/>
</dbReference>
<evidence type="ECO:0000256" key="3">
    <source>
        <dbReference type="ARBA" id="ARBA00023274"/>
    </source>
</evidence>
<dbReference type="PANTHER" id="PTHR11994">
    <property type="entry name" value="60S RIBOSOMAL PROTEIN L11-RELATED"/>
    <property type="match status" value="1"/>
</dbReference>
<dbReference type="Proteomes" id="UP000176494">
    <property type="component" value="Unassembled WGS sequence"/>
</dbReference>
<comment type="subunit">
    <text evidence="5">Part of the 50S ribosomal subunit; part of the 5S rRNA/L5/L18/L25 subcomplex. Contacts the 5S rRNA and the P site tRNA. Forms a bridge to the 30S subunit in the 70S ribosome.</text>
</comment>
<comment type="similarity">
    <text evidence="1 5 6">Belongs to the universal ribosomal protein uL5 family.</text>
</comment>
<dbReference type="SUPFAM" id="SSF55282">
    <property type="entry name" value="RL5-like"/>
    <property type="match status" value="1"/>
</dbReference>
<dbReference type="GO" id="GO:0005840">
    <property type="term" value="C:ribosome"/>
    <property type="evidence" value="ECO:0007669"/>
    <property type="project" value="UniProtKB-KW"/>
</dbReference>
<dbReference type="NCBIfam" id="NF000585">
    <property type="entry name" value="PRK00010.1"/>
    <property type="match status" value="1"/>
</dbReference>
<accession>A0A1G2Q8C7</accession>
<evidence type="ECO:0000256" key="2">
    <source>
        <dbReference type="ARBA" id="ARBA00022980"/>
    </source>
</evidence>
<dbReference type="STRING" id="1802435.A2114_00525"/>